<evidence type="ECO:0000256" key="3">
    <source>
        <dbReference type="ARBA" id="ARBA00022741"/>
    </source>
</evidence>
<dbReference type="RefSeq" id="WP_150450104.1">
    <property type="nucleotide sequence ID" value="NZ_VYSA01000004.1"/>
</dbReference>
<dbReference type="InterPro" id="IPR027417">
    <property type="entry name" value="P-loop_NTPase"/>
</dbReference>
<keyword evidence="3" id="KW-0547">Nucleotide-binding</keyword>
<evidence type="ECO:0000256" key="6">
    <source>
        <dbReference type="ARBA" id="ARBA00048178"/>
    </source>
</evidence>
<dbReference type="GO" id="GO:0005524">
    <property type="term" value="F:ATP binding"/>
    <property type="evidence" value="ECO:0007669"/>
    <property type="project" value="UniProtKB-KW"/>
</dbReference>
<dbReference type="GO" id="GO:0016301">
    <property type="term" value="F:kinase activity"/>
    <property type="evidence" value="ECO:0007669"/>
    <property type="project" value="InterPro"/>
</dbReference>
<reference evidence="10" key="1">
    <citation type="submission" date="2019-09" db="EMBL/GenBank/DDBJ databases">
        <title>Mumia zhuanghuii sp. nov. isolated from the intestinal contents of plateau pika (Ochotona curzoniae) in the Qinghai-Tibet plateau of China.</title>
        <authorList>
            <person name="Tian Z."/>
        </authorList>
    </citation>
    <scope>NUCLEOTIDE SEQUENCE [LARGE SCALE GENOMIC DNA]</scope>
    <source>
        <strain evidence="10">JCM 30598</strain>
    </source>
</reference>
<evidence type="ECO:0000256" key="2">
    <source>
        <dbReference type="ARBA" id="ARBA00011963"/>
    </source>
</evidence>
<dbReference type="SUPFAM" id="SSF52540">
    <property type="entry name" value="P-loop containing nucleoside triphosphate hydrolases"/>
    <property type="match status" value="1"/>
</dbReference>
<feature type="region of interest" description="Disordered" evidence="7">
    <location>
        <begin position="311"/>
        <end position="368"/>
    </location>
</feature>
<evidence type="ECO:0000256" key="1">
    <source>
        <dbReference type="ARBA" id="ARBA00009104"/>
    </source>
</evidence>
<dbReference type="EMBL" id="VYSA01000004">
    <property type="protein sequence ID" value="KAA9105962.1"/>
    <property type="molecule type" value="Genomic_DNA"/>
</dbReference>
<dbReference type="Proteomes" id="UP000325827">
    <property type="component" value="Unassembled WGS sequence"/>
</dbReference>
<protein>
    <recommendedName>
        <fullName evidence="5">UDP-N-acetylglucosamine kinase</fullName>
        <ecNumber evidence="2">2.7.1.176</ecNumber>
    </recommendedName>
    <alternativeName>
        <fullName evidence="5">UDP-N-acetylglucosamine kinase</fullName>
    </alternativeName>
</protein>
<dbReference type="OrthoDB" id="4451554at2"/>
<dbReference type="Gene3D" id="3.40.50.300">
    <property type="entry name" value="P-loop containing nucleotide triphosphate hydrolases"/>
    <property type="match status" value="1"/>
</dbReference>
<feature type="domain" description="Zeta toxin" evidence="8">
    <location>
        <begin position="72"/>
        <end position="256"/>
    </location>
</feature>
<comment type="caution">
    <text evidence="9">The sequence shown here is derived from an EMBL/GenBank/DDBJ whole genome shotgun (WGS) entry which is preliminary data.</text>
</comment>
<accession>A0A5J5J0G2</accession>
<dbReference type="Pfam" id="PF06414">
    <property type="entry name" value="Zeta_toxin"/>
    <property type="match status" value="1"/>
</dbReference>
<evidence type="ECO:0000256" key="7">
    <source>
        <dbReference type="SAM" id="MobiDB-lite"/>
    </source>
</evidence>
<comment type="catalytic activity">
    <reaction evidence="6">
        <text>UDP-N-acetyl-alpha-D-glucosamine + ATP = UDP-N-acetyl-alpha-D-glucosamine 3'-phosphate + ADP + H(+)</text>
        <dbReference type="Rhea" id="RHEA:32671"/>
        <dbReference type="ChEBI" id="CHEBI:15378"/>
        <dbReference type="ChEBI" id="CHEBI:30616"/>
        <dbReference type="ChEBI" id="CHEBI:57705"/>
        <dbReference type="ChEBI" id="CHEBI:64353"/>
        <dbReference type="ChEBI" id="CHEBI:456216"/>
        <dbReference type="EC" id="2.7.1.176"/>
    </reaction>
</comment>
<proteinExistence type="inferred from homology"/>
<comment type="similarity">
    <text evidence="1">Belongs to the zeta toxin family.</text>
</comment>
<name>A0A5J5J0G2_9MICO</name>
<keyword evidence="4" id="KW-0067">ATP-binding</keyword>
<evidence type="ECO:0000256" key="5">
    <source>
        <dbReference type="ARBA" id="ARBA00032897"/>
    </source>
</evidence>
<organism evidence="9 10">
    <name type="scientific">Microbacterium rhizomatis</name>
    <dbReference type="NCBI Taxonomy" id="1631477"/>
    <lineage>
        <taxon>Bacteria</taxon>
        <taxon>Bacillati</taxon>
        <taxon>Actinomycetota</taxon>
        <taxon>Actinomycetes</taxon>
        <taxon>Micrococcales</taxon>
        <taxon>Microbacteriaceae</taxon>
        <taxon>Microbacterium</taxon>
    </lineage>
</organism>
<keyword evidence="10" id="KW-1185">Reference proteome</keyword>
<evidence type="ECO:0000256" key="4">
    <source>
        <dbReference type="ARBA" id="ARBA00022840"/>
    </source>
</evidence>
<evidence type="ECO:0000259" key="8">
    <source>
        <dbReference type="Pfam" id="PF06414"/>
    </source>
</evidence>
<evidence type="ECO:0000313" key="9">
    <source>
        <dbReference type="EMBL" id="KAA9105962.1"/>
    </source>
</evidence>
<sequence>MAAFPDHIDFERRRRLLEQLGAPGGPLADDTSSSTIHNSTWFEEGIQPSGQRKAVHREIRNAFRAQRPNVKRERRAIVLAGPPGAGKSSARKKLIADMGSSDEDWRDLNADDFKDQLLLRAAKDGSLDRELAPAGTETLTPRERASLVHEESSLLMKQERDRAILRGENIILDGTLANEPKAFATLEVLQKRGYVVDVVVVDGPKPVTKARAEYRWRTEHLDSLKPGATATERLGGRAVPPGFIDKLYEDDGQSICSGIAKRVAEANANVVSFQRYAVDKPEAAPELVEKYSGKREDGRWSRKWSLRRAAPLTETPVAHASNSDAPRPPEGDTSSETGGGDGHTWVHPHTRNGREVEGHYRKPPSPRQ</sequence>
<dbReference type="AlphaFoldDB" id="A0A5J5J0G2"/>
<gene>
    <name evidence="9" type="ORF">F6B43_16515</name>
</gene>
<dbReference type="EC" id="2.7.1.176" evidence="2"/>
<evidence type="ECO:0000313" key="10">
    <source>
        <dbReference type="Proteomes" id="UP000325827"/>
    </source>
</evidence>
<dbReference type="InterPro" id="IPR010488">
    <property type="entry name" value="Zeta_toxin_domain"/>
</dbReference>